<feature type="compositionally biased region" description="Basic and acidic residues" evidence="1">
    <location>
        <begin position="74"/>
        <end position="86"/>
    </location>
</feature>
<reference evidence="4" key="1">
    <citation type="submission" date="2018-06" db="EMBL/GenBank/DDBJ databases">
        <authorList>
            <person name="Guldener U."/>
        </authorList>
    </citation>
    <scope>NUCLEOTIDE SEQUENCE [LARGE SCALE GENOMIC DNA]</scope>
    <source>
        <strain evidence="4">UTAD17</strain>
    </source>
</reference>
<dbReference type="AlphaFoldDB" id="A0A376B118"/>
<dbReference type="VEuPathDB" id="FungiDB:SCODWIG_00139"/>
<keyword evidence="4" id="KW-1185">Reference proteome</keyword>
<evidence type="ECO:0000313" key="3">
    <source>
        <dbReference type="EMBL" id="SSD58378.1"/>
    </source>
</evidence>
<sequence length="93" mass="10779">MGRLKSFDLTVLGVIFIAGIYTGTKFFEPIVIDQLKKDGNLRTDIEVPLYDDSGNPLVPKNMMNIKDELTRVSEERNKERAFKEEQFQQQNKK</sequence>
<evidence type="ECO:0000313" key="4">
    <source>
        <dbReference type="Proteomes" id="UP000262825"/>
    </source>
</evidence>
<evidence type="ECO:0000256" key="2">
    <source>
        <dbReference type="SAM" id="Phobius"/>
    </source>
</evidence>
<keyword evidence="2" id="KW-0472">Membrane</keyword>
<dbReference type="Proteomes" id="UP000262825">
    <property type="component" value="Unassembled WGS sequence"/>
</dbReference>
<organism evidence="3 4">
    <name type="scientific">Saccharomycodes ludwigii</name>
    <dbReference type="NCBI Taxonomy" id="36035"/>
    <lineage>
        <taxon>Eukaryota</taxon>
        <taxon>Fungi</taxon>
        <taxon>Dikarya</taxon>
        <taxon>Ascomycota</taxon>
        <taxon>Saccharomycotina</taxon>
        <taxon>Saccharomycetes</taxon>
        <taxon>Saccharomycodales</taxon>
        <taxon>Saccharomycodaceae</taxon>
        <taxon>Saccharomycodes</taxon>
    </lineage>
</organism>
<proteinExistence type="predicted"/>
<gene>
    <name evidence="3" type="ORF">SCODWIG_00139</name>
</gene>
<keyword evidence="2" id="KW-1133">Transmembrane helix</keyword>
<evidence type="ECO:0000256" key="1">
    <source>
        <dbReference type="SAM" id="MobiDB-lite"/>
    </source>
</evidence>
<feature type="region of interest" description="Disordered" evidence="1">
    <location>
        <begin position="74"/>
        <end position="93"/>
    </location>
</feature>
<feature type="transmembrane region" description="Helical" evidence="2">
    <location>
        <begin position="6"/>
        <end position="27"/>
    </location>
</feature>
<evidence type="ECO:0008006" key="5">
    <source>
        <dbReference type="Google" id="ProtNLM"/>
    </source>
</evidence>
<keyword evidence="2" id="KW-0812">Transmembrane</keyword>
<dbReference type="EMBL" id="UFAJ01000009">
    <property type="protein sequence ID" value="SSD58378.1"/>
    <property type="molecule type" value="Genomic_DNA"/>
</dbReference>
<accession>A0A376B118</accession>
<name>A0A376B118_9ASCO</name>
<protein>
    <recommendedName>
        <fullName evidence="5">Protein ECM19</fullName>
    </recommendedName>
</protein>